<dbReference type="EC" id="3.5.4.16" evidence="2"/>
<dbReference type="Pfam" id="PF02649">
    <property type="entry name" value="GCHY-1"/>
    <property type="match status" value="1"/>
</dbReference>
<protein>
    <recommendedName>
        <fullName evidence="2">GTP cyclohydrolase FolE2</fullName>
        <ecNumber evidence="2">3.5.4.16</ecNumber>
    </recommendedName>
</protein>
<name>A0ABY7BF19_9FIRM</name>
<gene>
    <name evidence="2 3" type="primary">folE2</name>
    <name evidence="3" type="ORF">OTJ99_002283</name>
</gene>
<comment type="similarity">
    <text evidence="2">Belongs to the GTP cyclohydrolase IV family.</text>
</comment>
<feature type="site" description="May be catalytically important" evidence="2">
    <location>
        <position position="144"/>
    </location>
</feature>
<keyword evidence="4" id="KW-1185">Reference proteome</keyword>
<evidence type="ECO:0000256" key="2">
    <source>
        <dbReference type="HAMAP-Rule" id="MF_01527"/>
    </source>
</evidence>
<comment type="pathway">
    <text evidence="2">Cofactor biosynthesis; 7,8-dihydroneopterin triphosphate biosynthesis; 7,8-dihydroneopterin triphosphate from GTP: step 1/1.</text>
</comment>
<dbReference type="HAMAP" id="MF_01527_B">
    <property type="entry name" value="GTP_cyclohydrol_B"/>
    <property type="match status" value="1"/>
</dbReference>
<dbReference type="PANTHER" id="PTHR36445">
    <property type="entry name" value="GTP CYCLOHYDROLASE MPTA"/>
    <property type="match status" value="1"/>
</dbReference>
<dbReference type="Proteomes" id="UP001164745">
    <property type="component" value="Chromosome"/>
</dbReference>
<comment type="catalytic activity">
    <reaction evidence="2">
        <text>GTP + H2O = 7,8-dihydroneopterin 3'-triphosphate + formate + H(+)</text>
        <dbReference type="Rhea" id="RHEA:17473"/>
        <dbReference type="ChEBI" id="CHEBI:15377"/>
        <dbReference type="ChEBI" id="CHEBI:15378"/>
        <dbReference type="ChEBI" id="CHEBI:15740"/>
        <dbReference type="ChEBI" id="CHEBI:37565"/>
        <dbReference type="ChEBI" id="CHEBI:58462"/>
        <dbReference type="EC" id="3.5.4.16"/>
    </reaction>
</comment>
<sequence length="257" mass="29803">MMIDVQSQKDLRGIAIQKVGIKDLNWPIVVMDRANKTQTTIAKITAAAELKGDMRGTHMSRFIEAIDELNVVGPKEIERLLDRIKEKLDSQKAYVRFDFPYFINKRTPVTETLAPLKVDCYFEAEKGEKFDLKVGVIVPVHTLCPCSKEISEYGAHNQRSYVTIEVRMRRFMWIEELVEIAESSASCPLYSILKRPDEKWVTERAYQNPRFVEDLLREVVVKISGDKRIKWYKVFVESIESIHNHNAFAYIEGENTK</sequence>
<accession>A0ABY7BF19</accession>
<dbReference type="GO" id="GO:0003934">
    <property type="term" value="F:GTP cyclohydrolase I activity"/>
    <property type="evidence" value="ECO:0007669"/>
    <property type="project" value="UniProtKB-EC"/>
</dbReference>
<organism evidence="3 4">
    <name type="scientific">Caldicellulosiruptor naganoensis</name>
    <dbReference type="NCBI Taxonomy" id="29324"/>
    <lineage>
        <taxon>Bacteria</taxon>
        <taxon>Bacillati</taxon>
        <taxon>Bacillota</taxon>
        <taxon>Bacillota incertae sedis</taxon>
        <taxon>Caldicellulosiruptorales</taxon>
        <taxon>Caldicellulosiruptoraceae</taxon>
        <taxon>Caldicellulosiruptor</taxon>
    </lineage>
</organism>
<evidence type="ECO:0000313" key="4">
    <source>
        <dbReference type="Proteomes" id="UP001164745"/>
    </source>
</evidence>
<dbReference type="Gene3D" id="3.10.270.10">
    <property type="entry name" value="Urate Oxidase"/>
    <property type="match status" value="1"/>
</dbReference>
<evidence type="ECO:0000256" key="1">
    <source>
        <dbReference type="ARBA" id="ARBA00022801"/>
    </source>
</evidence>
<dbReference type="NCBIfam" id="NF010200">
    <property type="entry name" value="PRK13674.1-1"/>
    <property type="match status" value="1"/>
</dbReference>
<proteinExistence type="inferred from homology"/>
<reference evidence="3" key="1">
    <citation type="submission" date="2022-12" db="EMBL/GenBank/DDBJ databases">
        <authorList>
            <person name="Bing R.G."/>
            <person name="Willard D.J."/>
            <person name="Manesh M.J.H."/>
            <person name="Laemthong T."/>
            <person name="Crosby J.R."/>
            <person name="Kelly R.M."/>
        </authorList>
    </citation>
    <scope>NUCLEOTIDE SEQUENCE</scope>
    <source>
        <strain evidence="3">DSM 8991</strain>
    </source>
</reference>
<dbReference type="InterPro" id="IPR003801">
    <property type="entry name" value="GTP_cyclohydrolase_FolE2/MptA"/>
</dbReference>
<keyword evidence="1 2" id="KW-0378">Hydrolase</keyword>
<dbReference type="InterPro" id="IPR022838">
    <property type="entry name" value="GTP_cyclohydrolase_FolE2"/>
</dbReference>
<dbReference type="PANTHER" id="PTHR36445:SF1">
    <property type="entry name" value="GTP CYCLOHYDROLASE MPTA"/>
    <property type="match status" value="1"/>
</dbReference>
<dbReference type="EMBL" id="CP113864">
    <property type="protein sequence ID" value="WAM31414.1"/>
    <property type="molecule type" value="Genomic_DNA"/>
</dbReference>
<comment type="function">
    <text evidence="2">Converts GTP to 7,8-dihydroneopterin triphosphate.</text>
</comment>
<evidence type="ECO:0000313" key="3">
    <source>
        <dbReference type="EMBL" id="WAM31414.1"/>
    </source>
</evidence>